<dbReference type="PRINTS" id="PR00416">
    <property type="entry name" value="EUTPISMRASEI"/>
</dbReference>
<dbReference type="Gene3D" id="1.10.10.41">
    <property type="entry name" value="Yeast DNA topoisomerase - domain 1"/>
    <property type="match status" value="1"/>
</dbReference>
<evidence type="ECO:0000256" key="6">
    <source>
        <dbReference type="PROSITE-ProRule" id="PRU01382"/>
    </source>
</evidence>
<dbReference type="OrthoDB" id="47179at2759"/>
<evidence type="ECO:0000256" key="4">
    <source>
        <dbReference type="ARBA" id="ARBA00023125"/>
    </source>
</evidence>
<dbReference type="InterPro" id="IPR025834">
    <property type="entry name" value="TopoI_C_dom"/>
</dbReference>
<dbReference type="EC" id="5.6.2.1" evidence="7"/>
<sequence length="962" mass="109816">MSYSSDDDRPLARANGHRRELCFFVTYHAALLGFVRALMRPHHVGVSKQSLATTPTTRMLLLVPVLTHGVPTVSSSKISRAEDDALDQPVSKQAAKMAGLSVRNGPLEDAMDIDEPATNGASKRKSRTSISKVNYKDDESSDAAPLAKRQKKQANRVPESDSDDEPIARARGKKLPPSYDETALPESSGDDDEPLSVKLAQKKRNMEKEAEKQAKVIRATERTKKPAAKKAAKDESDDDVPLAKSSASKRRSNGTAAKRKLNGVKKEESDSDAPISKKAKAKPTSSAKKAVKAESKKASESEDEEEYAWWNAPKKENDDIKWTTLEHNGVLFPPDYEPLPKNIKMLYDGQPVNLAPEVEEVTTFWVAMMTPASSHHLENPVFRKNFFEDFKEYCDKYGVTDAQGKKVAIKSLEKCNFDKIYAYWSEKVEQNKSKNMTKEEREAAKAKKDALEAPFTHCLWDGRKQKVGNFRVEPPSLFRGRGEHPKTGKVKQRVQPEQITINIGKDAKVPEPPKGHKWKAVQHDQKATWLAMWQENINQNYKYVMLGADSDIKGQSDFKKFEKARELKKHIDQIRKDYTRELKSEVMADRQRATAMYLIDKMALRAGNEKDTENEADTVGCCSLKYEHITLEPPNKVTFDFLGKDSIPYRETAIVEPQVFKNLKLFKKAPKTTGDDLFDRLNTAQLNKHLTGYMKGLTAKVFRTYNASWTMSELLRKLASDPRSRGTVAEKVKLYNDCNREVAVLCNHKRTVGAGHEQQMAKLGDRIKGLRYQQWRTKMMILHIESGYKKKKGAAWFERDEALDDEWVKEHQQFLLEEQRTKITKKFEKDNEKRKADKEKPLPEKELKERLQAVKEMEAKFKKENKTKKVEAEGRGVTVDKLLKAVDKFDERIKTLELQAQDRDGNKEVALGTSKINYIDPRLTVVFSKKFDVPIEKFFSKTLRDKFRWAIKSVEDEDDWTF</sequence>
<comment type="caution">
    <text evidence="12">The sequence shown here is derived from an EMBL/GenBank/DDBJ whole genome shotgun (WGS) entry which is preliminary data.</text>
</comment>
<dbReference type="GO" id="GO:0003677">
    <property type="term" value="F:DNA binding"/>
    <property type="evidence" value="ECO:0007669"/>
    <property type="project" value="UniProtKB-UniRule"/>
</dbReference>
<dbReference type="FunFam" id="1.10.132.10:FF:000003">
    <property type="entry name" value="DNA topoisomerase I"/>
    <property type="match status" value="1"/>
</dbReference>
<dbReference type="InterPro" id="IPR013499">
    <property type="entry name" value="TopoI_euk"/>
</dbReference>
<evidence type="ECO:0000256" key="1">
    <source>
        <dbReference type="ARBA" id="ARBA00000213"/>
    </source>
</evidence>
<evidence type="ECO:0000256" key="5">
    <source>
        <dbReference type="ARBA" id="ARBA00023235"/>
    </source>
</evidence>
<evidence type="ECO:0000259" key="11">
    <source>
        <dbReference type="SMART" id="SM00435"/>
    </source>
</evidence>
<keyword evidence="4 6" id="KW-0238">DNA-binding</keyword>
<dbReference type="FunFam" id="3.90.15.10:FF:000002">
    <property type="entry name" value="DNA topoisomerase I"/>
    <property type="match status" value="1"/>
</dbReference>
<feature type="coiled-coil region" evidence="8">
    <location>
        <begin position="844"/>
        <end position="899"/>
    </location>
</feature>
<dbReference type="PANTHER" id="PTHR10290:SF3">
    <property type="entry name" value="DNA TOPOISOMERASE 1"/>
    <property type="match status" value="1"/>
</dbReference>
<dbReference type="Gene3D" id="2.170.11.10">
    <property type="entry name" value="DNA Topoisomerase I, domain 2"/>
    <property type="match status" value="1"/>
</dbReference>
<dbReference type="Gene3D" id="3.90.15.10">
    <property type="entry name" value="Topoisomerase I, Chain A, domain 3"/>
    <property type="match status" value="1"/>
</dbReference>
<feature type="compositionally biased region" description="Low complexity" evidence="9">
    <location>
        <begin position="272"/>
        <end position="288"/>
    </location>
</feature>
<dbReference type="InterPro" id="IPR008336">
    <property type="entry name" value="TopoI_DNA-bd_euk"/>
</dbReference>
<gene>
    <name evidence="12" type="ORF">FGADI_4461</name>
</gene>
<organism evidence="12 13">
    <name type="scientific">Fusarium gaditjirri</name>
    <dbReference type="NCBI Taxonomy" id="282569"/>
    <lineage>
        <taxon>Eukaryota</taxon>
        <taxon>Fungi</taxon>
        <taxon>Dikarya</taxon>
        <taxon>Ascomycota</taxon>
        <taxon>Pezizomycotina</taxon>
        <taxon>Sordariomycetes</taxon>
        <taxon>Hypocreomycetidae</taxon>
        <taxon>Hypocreales</taxon>
        <taxon>Nectriaceae</taxon>
        <taxon>Fusarium</taxon>
        <taxon>Fusarium nisikadoi species complex</taxon>
    </lineage>
</organism>
<dbReference type="Pfam" id="PF02919">
    <property type="entry name" value="Topoisom_I_N"/>
    <property type="match status" value="1"/>
</dbReference>
<feature type="transmembrane region" description="Helical" evidence="10">
    <location>
        <begin position="21"/>
        <end position="39"/>
    </location>
</feature>
<dbReference type="SUPFAM" id="SSF56349">
    <property type="entry name" value="DNA breaking-rejoining enzymes"/>
    <property type="match status" value="1"/>
</dbReference>
<keyword evidence="8" id="KW-0175">Coiled coil</keyword>
<dbReference type="PROSITE" id="PS52038">
    <property type="entry name" value="TOPO_IB_2"/>
    <property type="match status" value="1"/>
</dbReference>
<dbReference type="Proteomes" id="UP000604273">
    <property type="component" value="Unassembled WGS sequence"/>
</dbReference>
<dbReference type="GO" id="GO:0003917">
    <property type="term" value="F:DNA topoisomerase type I (single strand cut, ATP-independent) activity"/>
    <property type="evidence" value="ECO:0007669"/>
    <property type="project" value="UniProtKB-UniRule"/>
</dbReference>
<feature type="region of interest" description="Disordered" evidence="9">
    <location>
        <begin position="473"/>
        <end position="494"/>
    </location>
</feature>
<evidence type="ECO:0000256" key="2">
    <source>
        <dbReference type="ARBA" id="ARBA00006645"/>
    </source>
</evidence>
<keyword evidence="5 6" id="KW-0413">Isomerase</keyword>
<proteinExistence type="inferred from homology"/>
<feature type="domain" description="DNA topoisomerase I eukaryotic-type" evidence="11">
    <location>
        <begin position="477"/>
        <end position="932"/>
    </location>
</feature>
<comment type="similarity">
    <text evidence="2 6 7">Belongs to the type IB topoisomerase family.</text>
</comment>
<feature type="region of interest" description="Disordered" evidence="9">
    <location>
        <begin position="73"/>
        <end position="92"/>
    </location>
</feature>
<comment type="function">
    <text evidence="7">Releases the supercoiling and torsional tension of DNA introduced during the DNA replication and transcription by transiently cleaving and rejoining one strand of the DNA duplex. Introduces a single-strand break via transesterification at the specific target site 5'-[CT]CCTTp site in duplex DNA. The scissile phosphodiester is attacked by the catalytic tyrosine of the enzyme, resulting in the formation of a DNA-(3'-phosphotyrosyl)-enzyme intermediate and the expulsion of a 5'-OH DNA strand. The free DNA strand then undergoes passage around the unbroken strand thus removing DNA supercoils. Finally, in the religation step, the DNA 5'-OH attacks the covalent intermediate to expel the active-site tyrosine and restore the DNA phosphodiester backbone.</text>
</comment>
<dbReference type="AlphaFoldDB" id="A0A8H4WYH4"/>
<dbReference type="InterPro" id="IPR051062">
    <property type="entry name" value="Topoisomerase_IB"/>
</dbReference>
<dbReference type="InterPro" id="IPR014711">
    <property type="entry name" value="TopoI_cat_a-hlx-sub_euk"/>
</dbReference>
<dbReference type="SUPFAM" id="SSF56741">
    <property type="entry name" value="Eukaryotic DNA topoisomerase I, N-terminal DNA-binding fragment"/>
    <property type="match status" value="1"/>
</dbReference>
<keyword evidence="10" id="KW-1133">Transmembrane helix</keyword>
<dbReference type="FunFam" id="2.170.11.10:FF:000001">
    <property type="entry name" value="DNA topoisomerase I"/>
    <property type="match status" value="1"/>
</dbReference>
<dbReference type="InterPro" id="IPR013034">
    <property type="entry name" value="DNA_topo_DNA_db_N_dom1"/>
</dbReference>
<dbReference type="Pfam" id="PF14370">
    <property type="entry name" value="Topo_C_assoc"/>
    <property type="match status" value="1"/>
</dbReference>
<feature type="compositionally biased region" description="Basic and acidic residues" evidence="9">
    <location>
        <begin position="291"/>
        <end position="300"/>
    </location>
</feature>
<feature type="region of interest" description="Disordered" evidence="9">
    <location>
        <begin position="106"/>
        <end position="307"/>
    </location>
</feature>
<reference evidence="12" key="1">
    <citation type="journal article" date="2020" name="BMC Genomics">
        <title>Correction to: Identification and distribution of gene clusters required for synthesis of sphingolipid metabolism inhibitors in diverse species of the filamentous fungus Fusarium.</title>
        <authorList>
            <person name="Kim H.S."/>
            <person name="Lohmar J.M."/>
            <person name="Busman M."/>
            <person name="Brown D.W."/>
            <person name="Naumann T.A."/>
            <person name="Divon H.H."/>
            <person name="Lysoe E."/>
            <person name="Uhlig S."/>
            <person name="Proctor R.H."/>
        </authorList>
    </citation>
    <scope>NUCLEOTIDE SEQUENCE</scope>
    <source>
        <strain evidence="12">NRRL 45417</strain>
    </source>
</reference>
<dbReference type="PANTHER" id="PTHR10290">
    <property type="entry name" value="DNA TOPOISOMERASE I"/>
    <property type="match status" value="1"/>
</dbReference>
<accession>A0A8H4WYH4</accession>
<dbReference type="InterPro" id="IPR036202">
    <property type="entry name" value="TopoI_DNA-bd_euk_N_sf"/>
</dbReference>
<keyword evidence="3 6" id="KW-0799">Topoisomerase</keyword>
<evidence type="ECO:0000313" key="12">
    <source>
        <dbReference type="EMBL" id="KAF4955488.1"/>
    </source>
</evidence>
<feature type="active site" description="O-(3'-phospho-DNA)-tyrosine intermediate" evidence="6">
    <location>
        <position position="918"/>
    </location>
</feature>
<dbReference type="InterPro" id="IPR013500">
    <property type="entry name" value="TopoI_cat_euk"/>
</dbReference>
<dbReference type="InterPro" id="IPR013030">
    <property type="entry name" value="DNA_topo_DNA_db_N_dom2"/>
</dbReference>
<name>A0A8H4WYH4_9HYPO</name>
<dbReference type="InterPro" id="IPR014727">
    <property type="entry name" value="TopoI_cat_a/b-sub_euk"/>
</dbReference>
<keyword evidence="10" id="KW-0472">Membrane</keyword>
<feature type="compositionally biased region" description="Basic and acidic residues" evidence="9">
    <location>
        <begin position="204"/>
        <end position="224"/>
    </location>
</feature>
<dbReference type="GO" id="GO:0005730">
    <property type="term" value="C:nucleolus"/>
    <property type="evidence" value="ECO:0007669"/>
    <property type="project" value="TreeGrafter"/>
</dbReference>
<dbReference type="EMBL" id="JABFAI010000098">
    <property type="protein sequence ID" value="KAF4955488.1"/>
    <property type="molecule type" value="Genomic_DNA"/>
</dbReference>
<dbReference type="CDD" id="cd00659">
    <property type="entry name" value="Topo_IB_C"/>
    <property type="match status" value="1"/>
</dbReference>
<dbReference type="InterPro" id="IPR011010">
    <property type="entry name" value="DNA_brk_join_enz"/>
</dbReference>
<dbReference type="GO" id="GO:0006260">
    <property type="term" value="P:DNA replication"/>
    <property type="evidence" value="ECO:0007669"/>
    <property type="project" value="TreeGrafter"/>
</dbReference>
<dbReference type="Gene3D" id="1.10.132.10">
    <property type="match status" value="1"/>
</dbReference>
<dbReference type="GO" id="GO:0005694">
    <property type="term" value="C:chromosome"/>
    <property type="evidence" value="ECO:0007669"/>
    <property type="project" value="InterPro"/>
</dbReference>
<reference evidence="12" key="2">
    <citation type="submission" date="2020-05" db="EMBL/GenBank/DDBJ databases">
        <authorList>
            <person name="Kim H.-S."/>
            <person name="Proctor R.H."/>
            <person name="Brown D.W."/>
        </authorList>
    </citation>
    <scope>NUCLEOTIDE SEQUENCE</scope>
    <source>
        <strain evidence="12">NRRL 45417</strain>
    </source>
</reference>
<evidence type="ECO:0000256" key="10">
    <source>
        <dbReference type="SAM" id="Phobius"/>
    </source>
</evidence>
<protein>
    <recommendedName>
        <fullName evidence="7">DNA topoisomerase I</fullName>
        <ecNumber evidence="7">5.6.2.1</ecNumber>
    </recommendedName>
    <alternativeName>
        <fullName evidence="7">DNA topoisomerase 1</fullName>
    </alternativeName>
</protein>
<evidence type="ECO:0000256" key="8">
    <source>
        <dbReference type="SAM" id="Coils"/>
    </source>
</evidence>
<dbReference type="CDD" id="cd00660">
    <property type="entry name" value="Topoisomer_IB_N"/>
    <property type="match status" value="1"/>
</dbReference>
<evidence type="ECO:0000313" key="13">
    <source>
        <dbReference type="Proteomes" id="UP000604273"/>
    </source>
</evidence>
<dbReference type="Pfam" id="PF01028">
    <property type="entry name" value="Topoisom_I"/>
    <property type="match status" value="1"/>
</dbReference>
<evidence type="ECO:0000256" key="7">
    <source>
        <dbReference type="RuleBase" id="RU365101"/>
    </source>
</evidence>
<evidence type="ECO:0000256" key="3">
    <source>
        <dbReference type="ARBA" id="ARBA00023029"/>
    </source>
</evidence>
<evidence type="ECO:0000256" key="9">
    <source>
        <dbReference type="SAM" id="MobiDB-lite"/>
    </source>
</evidence>
<dbReference type="SMART" id="SM00435">
    <property type="entry name" value="TOPEUc"/>
    <property type="match status" value="1"/>
</dbReference>
<comment type="catalytic activity">
    <reaction evidence="1 6 7">
        <text>ATP-independent breakage of single-stranded DNA, followed by passage and rejoining.</text>
        <dbReference type="EC" id="5.6.2.1"/>
    </reaction>
</comment>
<dbReference type="InterPro" id="IPR001631">
    <property type="entry name" value="TopoI"/>
</dbReference>
<dbReference type="GO" id="GO:0006265">
    <property type="term" value="P:DNA topological change"/>
    <property type="evidence" value="ECO:0007669"/>
    <property type="project" value="UniProtKB-UniRule"/>
</dbReference>
<feature type="compositionally biased region" description="Basic residues" evidence="9">
    <location>
        <begin position="247"/>
        <end position="263"/>
    </location>
</feature>
<dbReference type="GO" id="GO:0007059">
    <property type="term" value="P:chromosome segregation"/>
    <property type="evidence" value="ECO:0007669"/>
    <property type="project" value="TreeGrafter"/>
</dbReference>
<keyword evidence="10" id="KW-0812">Transmembrane</keyword>
<keyword evidence="13" id="KW-1185">Reference proteome</keyword>